<comment type="caution">
    <text evidence="4">The sequence shown here is derived from an EMBL/GenBank/DDBJ whole genome shotgun (WGS) entry which is preliminary data.</text>
</comment>
<protein>
    <recommendedName>
        <fullName evidence="3">FHA domain-containing protein</fullName>
    </recommendedName>
</protein>
<accession>A0A8H9HCB5</accession>
<evidence type="ECO:0000256" key="1">
    <source>
        <dbReference type="ARBA" id="ARBA00022553"/>
    </source>
</evidence>
<dbReference type="RefSeq" id="WP_080462414.1">
    <property type="nucleotide sequence ID" value="NZ_BMNJ01000006.1"/>
</dbReference>
<feature type="region of interest" description="Disordered" evidence="2">
    <location>
        <begin position="289"/>
        <end position="389"/>
    </location>
</feature>
<reference evidence="4" key="1">
    <citation type="journal article" date="2014" name="Int. J. Syst. Evol. Microbiol.">
        <title>Complete genome sequence of Corynebacterium casei LMG S-19264T (=DSM 44701T), isolated from a smear-ripened cheese.</title>
        <authorList>
            <consortium name="US DOE Joint Genome Institute (JGI-PGF)"/>
            <person name="Walter F."/>
            <person name="Albersmeier A."/>
            <person name="Kalinowski J."/>
            <person name="Ruckert C."/>
        </authorList>
    </citation>
    <scope>NUCLEOTIDE SEQUENCE</scope>
    <source>
        <strain evidence="4">CGMCC 4.7372</strain>
    </source>
</reference>
<feature type="domain" description="FHA" evidence="3">
    <location>
        <begin position="479"/>
        <end position="537"/>
    </location>
</feature>
<dbReference type="EMBL" id="BMNJ01000006">
    <property type="protein sequence ID" value="GGO99789.1"/>
    <property type="molecule type" value="Genomic_DNA"/>
</dbReference>
<dbReference type="CDD" id="cd00060">
    <property type="entry name" value="FHA"/>
    <property type="match status" value="1"/>
</dbReference>
<dbReference type="Proteomes" id="UP000614239">
    <property type="component" value="Unassembled WGS sequence"/>
</dbReference>
<evidence type="ECO:0000259" key="3">
    <source>
        <dbReference type="PROSITE" id="PS50006"/>
    </source>
</evidence>
<feature type="compositionally biased region" description="Low complexity" evidence="2">
    <location>
        <begin position="301"/>
        <end position="344"/>
    </location>
</feature>
<dbReference type="AlphaFoldDB" id="A0A8H9HCB5"/>
<dbReference type="OrthoDB" id="5485098at2"/>
<dbReference type="InterPro" id="IPR008984">
    <property type="entry name" value="SMAD_FHA_dom_sf"/>
</dbReference>
<dbReference type="Pfam" id="PF00498">
    <property type="entry name" value="FHA"/>
    <property type="match status" value="1"/>
</dbReference>
<feature type="compositionally biased region" description="Low complexity" evidence="2">
    <location>
        <begin position="191"/>
        <end position="211"/>
    </location>
</feature>
<organism evidence="4 5">
    <name type="scientific">Actinomyces gaoshouyii</name>
    <dbReference type="NCBI Taxonomy" id="1960083"/>
    <lineage>
        <taxon>Bacteria</taxon>
        <taxon>Bacillati</taxon>
        <taxon>Actinomycetota</taxon>
        <taxon>Actinomycetes</taxon>
        <taxon>Actinomycetales</taxon>
        <taxon>Actinomycetaceae</taxon>
        <taxon>Actinomyces</taxon>
    </lineage>
</organism>
<dbReference type="PROSITE" id="PS50006">
    <property type="entry name" value="FHA_DOMAIN"/>
    <property type="match status" value="1"/>
</dbReference>
<keyword evidence="5" id="KW-1185">Reference proteome</keyword>
<proteinExistence type="predicted"/>
<dbReference type="SUPFAM" id="SSF49879">
    <property type="entry name" value="SMAD/FHA domain"/>
    <property type="match status" value="1"/>
</dbReference>
<feature type="region of interest" description="Disordered" evidence="2">
    <location>
        <begin position="154"/>
        <end position="228"/>
    </location>
</feature>
<sequence>MREAAGTIGEARWGAGDWHGIITPRAALILPPVIPMPIVERLWRDLHGDGLTTAAVLWDVISSVVARTGDRPDFAFVLFEPDGNRHVAVRGRGVVRTSHGDVASGPTSTWTETIVQPSDTLVLLTPDTGDGIMRPLADGIAPVSVVALPALAEEERPEGASIVHDAASLPRRAEASGPSPATSRPTADVLTGAPVSAPSAAPVAASAGPAPSTAPPVQAGRPETLPEPAVESTLAVPFDPAAILAGVDQQGVPVIDGVPATLPEPAVESTLAVPFDPAAILAGMNQGSTPAEAGGWTASEPAVTAGTAPAPSAGSAPLHSASATSAPAVPSAPIAASGPAALSADMPAQTGPGIAAPPGLAVGPESTGESSLTRPAPLKRGDHDGSTVAELPGDLLEEIHAARSELAELPTPDRSGPIPSHGARVLSAFCANSHPNPTHLVACRVCGAPLEGPVRLAPRPVLGSLVLSDGRVLSLGGPIVLGRRPSADRVATFDAGFPTCIKVSSPDRQISRNHLLIDIDEWSVLARDLSNTNGTVLLREGSAPVHLSRVETTILRSGDVLELGEGVTARFEAA</sequence>
<reference evidence="4" key="2">
    <citation type="submission" date="2020-09" db="EMBL/GenBank/DDBJ databases">
        <authorList>
            <person name="Sun Q."/>
            <person name="Zhou Y."/>
        </authorList>
    </citation>
    <scope>NUCLEOTIDE SEQUENCE</scope>
    <source>
        <strain evidence="4">CGMCC 4.7372</strain>
    </source>
</reference>
<evidence type="ECO:0000256" key="2">
    <source>
        <dbReference type="SAM" id="MobiDB-lite"/>
    </source>
</evidence>
<evidence type="ECO:0000313" key="5">
    <source>
        <dbReference type="Proteomes" id="UP000614239"/>
    </source>
</evidence>
<name>A0A8H9HCB5_9ACTO</name>
<dbReference type="InterPro" id="IPR000253">
    <property type="entry name" value="FHA_dom"/>
</dbReference>
<keyword evidence="1" id="KW-0597">Phosphoprotein</keyword>
<dbReference type="Gene3D" id="2.60.200.20">
    <property type="match status" value="1"/>
</dbReference>
<evidence type="ECO:0000313" key="4">
    <source>
        <dbReference type="EMBL" id="GGO99789.1"/>
    </source>
</evidence>
<gene>
    <name evidence="4" type="ORF">GCM10011612_17910</name>
</gene>